<protein>
    <submittedName>
        <fullName evidence="2">Uncharacterized protein</fullName>
    </submittedName>
</protein>
<feature type="region of interest" description="Disordered" evidence="1">
    <location>
        <begin position="118"/>
        <end position="151"/>
    </location>
</feature>
<accession>A0A9Q1J160</accession>
<proteinExistence type="predicted"/>
<feature type="compositionally biased region" description="Pro residues" evidence="1">
    <location>
        <begin position="140"/>
        <end position="151"/>
    </location>
</feature>
<reference evidence="2" key="1">
    <citation type="journal article" date="2023" name="Science">
        <title>Genome structures resolve the early diversification of teleost fishes.</title>
        <authorList>
            <person name="Parey E."/>
            <person name="Louis A."/>
            <person name="Montfort J."/>
            <person name="Bouchez O."/>
            <person name="Roques C."/>
            <person name="Iampietro C."/>
            <person name="Lluch J."/>
            <person name="Castinel A."/>
            <person name="Donnadieu C."/>
            <person name="Desvignes T."/>
            <person name="Floi Bucao C."/>
            <person name="Jouanno E."/>
            <person name="Wen M."/>
            <person name="Mejri S."/>
            <person name="Dirks R."/>
            <person name="Jansen H."/>
            <person name="Henkel C."/>
            <person name="Chen W.J."/>
            <person name="Zahm M."/>
            <person name="Cabau C."/>
            <person name="Klopp C."/>
            <person name="Thompson A.W."/>
            <person name="Robinson-Rechavi M."/>
            <person name="Braasch I."/>
            <person name="Lecointre G."/>
            <person name="Bobe J."/>
            <person name="Postlethwait J.H."/>
            <person name="Berthelot C."/>
            <person name="Roest Crollius H."/>
            <person name="Guiguen Y."/>
        </authorList>
    </citation>
    <scope>NUCLEOTIDE SEQUENCE</scope>
    <source>
        <strain evidence="2">WJC10195</strain>
    </source>
</reference>
<dbReference type="Proteomes" id="UP001152622">
    <property type="component" value="Chromosome 5"/>
</dbReference>
<comment type="caution">
    <text evidence="2">The sequence shown here is derived from an EMBL/GenBank/DDBJ whole genome shotgun (WGS) entry which is preliminary data.</text>
</comment>
<evidence type="ECO:0000313" key="2">
    <source>
        <dbReference type="EMBL" id="KAJ8361413.1"/>
    </source>
</evidence>
<evidence type="ECO:0000256" key="1">
    <source>
        <dbReference type="SAM" id="MobiDB-lite"/>
    </source>
</evidence>
<sequence>MQSVFLLMEINSGDLWGGGFAFCAFRERRTLAACQGAGNAARVLRKTKEGERTGGLVSAPLVPPQKIRRTDHGVTTGRAGRRPAPEPDRLSWFFSLLCDCVCVGSRFQIGVLARAEPRQAVELTSPSRAPALPRASCRSPTPPYPHPTPGP</sequence>
<evidence type="ECO:0000313" key="3">
    <source>
        <dbReference type="Proteomes" id="UP001152622"/>
    </source>
</evidence>
<name>A0A9Q1J160_SYNKA</name>
<dbReference type="AlphaFoldDB" id="A0A9Q1J160"/>
<organism evidence="2 3">
    <name type="scientific">Synaphobranchus kaupii</name>
    <name type="common">Kaup's arrowtooth eel</name>
    <dbReference type="NCBI Taxonomy" id="118154"/>
    <lineage>
        <taxon>Eukaryota</taxon>
        <taxon>Metazoa</taxon>
        <taxon>Chordata</taxon>
        <taxon>Craniata</taxon>
        <taxon>Vertebrata</taxon>
        <taxon>Euteleostomi</taxon>
        <taxon>Actinopterygii</taxon>
        <taxon>Neopterygii</taxon>
        <taxon>Teleostei</taxon>
        <taxon>Anguilliformes</taxon>
        <taxon>Synaphobranchidae</taxon>
        <taxon>Synaphobranchus</taxon>
    </lineage>
</organism>
<keyword evidence="3" id="KW-1185">Reference proteome</keyword>
<dbReference type="EMBL" id="JAINUF010000005">
    <property type="protein sequence ID" value="KAJ8361413.1"/>
    <property type="molecule type" value="Genomic_DNA"/>
</dbReference>
<gene>
    <name evidence="2" type="ORF">SKAU_G00179380</name>
</gene>